<comment type="caution">
    <text evidence="1">The sequence shown here is derived from an EMBL/GenBank/DDBJ whole genome shotgun (WGS) entry which is preliminary data.</text>
</comment>
<dbReference type="AlphaFoldDB" id="A0ABD6EC26"/>
<reference evidence="1 2" key="1">
    <citation type="submission" date="2024-08" db="EMBL/GenBank/DDBJ databases">
        <title>Gnathostoma spinigerum genome.</title>
        <authorList>
            <person name="Gonzalez-Bertolin B."/>
            <person name="Monzon S."/>
            <person name="Zaballos A."/>
            <person name="Jimenez P."/>
            <person name="Dekumyoy P."/>
            <person name="Varona S."/>
            <person name="Cuesta I."/>
            <person name="Sumanam S."/>
            <person name="Adisakwattana P."/>
            <person name="Gasser R.B."/>
            <person name="Hernandez-Gonzalez A."/>
            <person name="Young N.D."/>
            <person name="Perteguer M.J."/>
        </authorList>
    </citation>
    <scope>NUCLEOTIDE SEQUENCE [LARGE SCALE GENOMIC DNA]</scope>
    <source>
        <strain evidence="1">AL3</strain>
        <tissue evidence="1">Liver</tissue>
    </source>
</reference>
<evidence type="ECO:0000313" key="2">
    <source>
        <dbReference type="Proteomes" id="UP001608902"/>
    </source>
</evidence>
<dbReference type="EMBL" id="JBGFUD010001069">
    <property type="protein sequence ID" value="MFH4975699.1"/>
    <property type="molecule type" value="Genomic_DNA"/>
</dbReference>
<protein>
    <submittedName>
        <fullName evidence="1">Uncharacterized protein</fullName>
    </submittedName>
</protein>
<accession>A0ABD6EC26</accession>
<gene>
    <name evidence="1" type="ORF">AB6A40_002408</name>
</gene>
<dbReference type="Proteomes" id="UP001608902">
    <property type="component" value="Unassembled WGS sequence"/>
</dbReference>
<evidence type="ECO:0000313" key="1">
    <source>
        <dbReference type="EMBL" id="MFH4975699.1"/>
    </source>
</evidence>
<keyword evidence="2" id="KW-1185">Reference proteome</keyword>
<name>A0ABD6EC26_9BILA</name>
<sequence>MCSVESHQNVDPTVELAVALAIVTSRYQKTSDGKEPLSKRRKSDSPPLTIAEVLALNDWAAESHRSIALTEKISRTASIWITRLQILDTFKWSLVGNKLSSSEIEVGIRKRFALLSKALKYVKCPVDVPQLLEVYAIRLISLHPICYTKGINIVGKSLNKFIRSVLNRWLGSVEDFEEHDRAWLRTEALIIRVCRIPSDRSLLSGLLQTVGKFKTWGFLFPV</sequence>
<proteinExistence type="predicted"/>
<organism evidence="1 2">
    <name type="scientific">Gnathostoma spinigerum</name>
    <dbReference type="NCBI Taxonomy" id="75299"/>
    <lineage>
        <taxon>Eukaryota</taxon>
        <taxon>Metazoa</taxon>
        <taxon>Ecdysozoa</taxon>
        <taxon>Nematoda</taxon>
        <taxon>Chromadorea</taxon>
        <taxon>Rhabditida</taxon>
        <taxon>Spirurina</taxon>
        <taxon>Gnathostomatomorpha</taxon>
        <taxon>Gnathostomatoidea</taxon>
        <taxon>Gnathostomatidae</taxon>
        <taxon>Gnathostoma</taxon>
    </lineage>
</organism>